<keyword evidence="3 4" id="KW-0501">Molybdenum cofactor biosynthesis</keyword>
<dbReference type="Gene3D" id="3.90.1150.10">
    <property type="entry name" value="Aspartate Aminotransferase, domain 1"/>
    <property type="match status" value="1"/>
</dbReference>
<protein>
    <recommendedName>
        <fullName evidence="4">Molybdenum cofactor sulfurase</fullName>
        <shortName evidence="4">MCS</shortName>
        <shortName evidence="4">MOS</shortName>
        <shortName evidence="4">MoCo sulfurase</shortName>
        <ecNumber evidence="4">2.8.1.9</ecNumber>
    </recommendedName>
    <alternativeName>
        <fullName evidence="4">Molybdenum cofactor sulfurtransferase</fullName>
    </alternativeName>
</protein>
<evidence type="ECO:0000313" key="6">
    <source>
        <dbReference type="EMBL" id="KIW61911.1"/>
    </source>
</evidence>
<sequence>MATLTDGGGFHTVSRESQPVAAIDPRIGLITNIDEIREIEYPNLSHTTYLDHAGTTLYAKSLIRAYSEELTGNLFGNPHSASASSQLSSRRIDDVRLRLLRFFNANPDDFDLIFVANATAAFKLVADALRDSDNGFDYRYHADSHTSLVGIRELASRGSTCLKDDDEVEQWLSSLKQPRHDFPEGISLFAYPAQSNMTGCRLPLRWCERIQDLRRSGGGPVYTLLDAAALVSTAPLDLSDCSTAPDFTAVSFYKIFGFPDVGALLVRKESGKVLLQRKYFGGGTVDMVTMFGEAWHAKRETSLHSRLEDGTLPFHNIVALQLALDLHRKLYGSMSNISRHANCLASILRAQLRDLHHANGARVCTLYPADASPDARDGPVIALNLKDRHGKYVSNAEVEKLAVVKNIQIRTGGLCNPGGVATQLGLSNDAMRQNYAAGQRCGGDNDIINGRPTGAIRVSFGAMSNPSDVIAFIDFIKEFYVDWNPAQPLRIALSPQARPSRTTSMFTVESLSVFPIKSCSAYKVPSDISWDIGLKGLAWDREWCLIHEGTNVALSQKRFPRMALLRPEIDLQKRLLRVSLAPGLGSSHALEVSLDLSPRHTVPISACESTTTKSSSVCGEAVDVHVYTSREVAAFFSDALGVPCTLARFPNNGTIRQAKVRTPVSTRGRPATTLGKSIALANESPILLVSRSSVNRLNEQIKRNGGVGKAVAADSFRGNIVIAEHVDGGKSECPYAEDNWTSLQIGEDPTNTFEVLGPCQRCQMVCVDQKSAQRQQEPFSTLAKTRRTEGRVWFGMHMCLKSLDALEGSQDSQRIKIRVGDRVMPLSVRHGAE</sequence>
<name>A0A0D2CAA3_9EURO</name>
<dbReference type="GO" id="GO:0006777">
    <property type="term" value="P:Mo-molybdopterin cofactor biosynthetic process"/>
    <property type="evidence" value="ECO:0007669"/>
    <property type="project" value="UniProtKB-UniRule"/>
</dbReference>
<dbReference type="EC" id="2.8.1.9" evidence="4"/>
<comment type="function">
    <text evidence="4">Sulfurates the molybdenum cofactor. Sulfation of molybdenum is essential for xanthine dehydrogenase (XDH) and aldehyde oxidase (ADO) enzymes in which molybdenum cofactor is liganded by 1 oxygen and 1 sulfur atom in active form.</text>
</comment>
<reference evidence="6 7" key="1">
    <citation type="submission" date="2015-01" db="EMBL/GenBank/DDBJ databases">
        <title>The Genome Sequence of Exophiala xenobiotica CBS118157.</title>
        <authorList>
            <consortium name="The Broad Institute Genomics Platform"/>
            <person name="Cuomo C."/>
            <person name="de Hoog S."/>
            <person name="Gorbushina A."/>
            <person name="Stielow B."/>
            <person name="Teixiera M."/>
            <person name="Abouelleil A."/>
            <person name="Chapman S.B."/>
            <person name="Priest M."/>
            <person name="Young S.K."/>
            <person name="Wortman J."/>
            <person name="Nusbaum C."/>
            <person name="Birren B."/>
        </authorList>
    </citation>
    <scope>NUCLEOTIDE SEQUENCE [LARGE SCALE GENOMIC DNA]</scope>
    <source>
        <strain evidence="6 7">CBS 118157</strain>
    </source>
</reference>
<dbReference type="RefSeq" id="XP_013322495.1">
    <property type="nucleotide sequence ID" value="XM_013467041.1"/>
</dbReference>
<evidence type="ECO:0000313" key="7">
    <source>
        <dbReference type="Proteomes" id="UP000054342"/>
    </source>
</evidence>
<dbReference type="PROSITE" id="PS51340">
    <property type="entry name" value="MOSC"/>
    <property type="match status" value="1"/>
</dbReference>
<dbReference type="GeneID" id="25323886"/>
<dbReference type="AlphaFoldDB" id="A0A0D2CAA3"/>
<dbReference type="STRING" id="348802.A0A0D2CAA3"/>
<evidence type="ECO:0000256" key="3">
    <source>
        <dbReference type="ARBA" id="ARBA00023150"/>
    </source>
</evidence>
<evidence type="ECO:0000256" key="4">
    <source>
        <dbReference type="HAMAP-Rule" id="MF_03050"/>
    </source>
</evidence>
<dbReference type="Gene3D" id="3.40.640.10">
    <property type="entry name" value="Type I PLP-dependent aspartate aminotransferase-like (Major domain)"/>
    <property type="match status" value="1"/>
</dbReference>
<dbReference type="PANTHER" id="PTHR14237">
    <property type="entry name" value="MOLYBDOPTERIN COFACTOR SULFURASE MOSC"/>
    <property type="match status" value="1"/>
</dbReference>
<gene>
    <name evidence="4" type="primary">hxB</name>
    <name evidence="6" type="ORF">PV05_01978</name>
</gene>
<dbReference type="PANTHER" id="PTHR14237:SF80">
    <property type="entry name" value="MOLYBDENUM COFACTOR SULFURASE"/>
    <property type="match status" value="1"/>
</dbReference>
<dbReference type="Pfam" id="PF00266">
    <property type="entry name" value="Aminotran_5"/>
    <property type="match status" value="1"/>
</dbReference>
<dbReference type="EMBL" id="KN847317">
    <property type="protein sequence ID" value="KIW61911.1"/>
    <property type="molecule type" value="Genomic_DNA"/>
</dbReference>
<dbReference type="OrthoDB" id="10264306at2759"/>
<accession>A0A0D2CAA3</accession>
<dbReference type="GO" id="GO:0030170">
    <property type="term" value="F:pyridoxal phosphate binding"/>
    <property type="evidence" value="ECO:0007669"/>
    <property type="project" value="UniProtKB-UniRule"/>
</dbReference>
<keyword evidence="7" id="KW-1185">Reference proteome</keyword>
<feature type="modified residue" description="N6-(pyridoxal phosphate)lysine" evidence="4">
    <location>
        <position position="254"/>
    </location>
</feature>
<dbReference type="InterPro" id="IPR005303">
    <property type="entry name" value="MOCOS_middle"/>
</dbReference>
<dbReference type="InterPro" id="IPR015424">
    <property type="entry name" value="PyrdxlP-dep_Trfase"/>
</dbReference>
<evidence type="ECO:0000256" key="1">
    <source>
        <dbReference type="ARBA" id="ARBA00022679"/>
    </source>
</evidence>
<dbReference type="Pfam" id="PF03473">
    <property type="entry name" value="MOSC"/>
    <property type="match status" value="1"/>
</dbReference>
<keyword evidence="2 4" id="KW-0663">Pyridoxal phosphate</keyword>
<dbReference type="InterPro" id="IPR005302">
    <property type="entry name" value="MoCF_Sase_C"/>
</dbReference>
<dbReference type="Pfam" id="PF03476">
    <property type="entry name" value="MOSC_N"/>
    <property type="match status" value="1"/>
</dbReference>
<dbReference type="GO" id="GO:0030151">
    <property type="term" value="F:molybdenum ion binding"/>
    <property type="evidence" value="ECO:0007669"/>
    <property type="project" value="UniProtKB-UniRule"/>
</dbReference>
<dbReference type="InterPro" id="IPR000192">
    <property type="entry name" value="Aminotrans_V_dom"/>
</dbReference>
<comment type="catalytic activity">
    <reaction evidence="4">
        <text>Mo-molybdopterin + L-cysteine + AH2 = thio-Mo-molybdopterin + L-alanine + A + H2O</text>
        <dbReference type="Rhea" id="RHEA:42636"/>
        <dbReference type="ChEBI" id="CHEBI:13193"/>
        <dbReference type="ChEBI" id="CHEBI:15377"/>
        <dbReference type="ChEBI" id="CHEBI:17499"/>
        <dbReference type="ChEBI" id="CHEBI:35235"/>
        <dbReference type="ChEBI" id="CHEBI:57972"/>
        <dbReference type="ChEBI" id="CHEBI:71302"/>
        <dbReference type="ChEBI" id="CHEBI:82685"/>
        <dbReference type="EC" id="2.8.1.9"/>
    </reaction>
</comment>
<dbReference type="HAMAP" id="MF_03050">
    <property type="entry name" value="MOCOS"/>
    <property type="match status" value="1"/>
</dbReference>
<dbReference type="Proteomes" id="UP000054342">
    <property type="component" value="Unassembled WGS sequence"/>
</dbReference>
<dbReference type="GO" id="GO:0016829">
    <property type="term" value="F:lyase activity"/>
    <property type="evidence" value="ECO:0007669"/>
    <property type="project" value="UniProtKB-UniRule"/>
</dbReference>
<evidence type="ECO:0000259" key="5">
    <source>
        <dbReference type="PROSITE" id="PS51340"/>
    </source>
</evidence>
<comment type="similarity">
    <text evidence="4">Belongs to the class-V pyridoxal-phosphate-dependent aminotransferase family. MOCOS subfamily.</text>
</comment>
<evidence type="ECO:0000256" key="2">
    <source>
        <dbReference type="ARBA" id="ARBA00022898"/>
    </source>
</evidence>
<dbReference type="SUPFAM" id="SSF141673">
    <property type="entry name" value="MOSC N-terminal domain-like"/>
    <property type="match status" value="1"/>
</dbReference>
<keyword evidence="1 4" id="KW-0808">Transferase</keyword>
<organism evidence="6 7">
    <name type="scientific">Exophiala xenobiotica</name>
    <dbReference type="NCBI Taxonomy" id="348802"/>
    <lineage>
        <taxon>Eukaryota</taxon>
        <taxon>Fungi</taxon>
        <taxon>Dikarya</taxon>
        <taxon>Ascomycota</taxon>
        <taxon>Pezizomycotina</taxon>
        <taxon>Eurotiomycetes</taxon>
        <taxon>Chaetothyriomycetidae</taxon>
        <taxon>Chaetothyriales</taxon>
        <taxon>Herpotrichiellaceae</taxon>
        <taxon>Exophiala</taxon>
    </lineage>
</organism>
<feature type="active site" evidence="4">
    <location>
        <position position="415"/>
    </location>
</feature>
<dbReference type="InterPro" id="IPR015421">
    <property type="entry name" value="PyrdxlP-dep_Trfase_major"/>
</dbReference>
<dbReference type="HOGENOM" id="CLU_010913_0_0_1"/>
<dbReference type="SUPFAM" id="SSF53383">
    <property type="entry name" value="PLP-dependent transferases"/>
    <property type="match status" value="1"/>
</dbReference>
<dbReference type="GO" id="GO:0008265">
    <property type="term" value="F:molybdenum cofactor sulfurtransferase activity"/>
    <property type="evidence" value="ECO:0007669"/>
    <property type="project" value="UniProtKB-UniRule"/>
</dbReference>
<feature type="domain" description="MOSC" evidence="5">
    <location>
        <begin position="662"/>
        <end position="826"/>
    </location>
</feature>
<dbReference type="InterPro" id="IPR015422">
    <property type="entry name" value="PyrdxlP-dep_Trfase_small"/>
</dbReference>
<comment type="cofactor">
    <cofactor evidence="4">
        <name>pyridoxal 5'-phosphate</name>
        <dbReference type="ChEBI" id="CHEBI:597326"/>
    </cofactor>
</comment>
<dbReference type="InterPro" id="IPR028886">
    <property type="entry name" value="MoCo_sulfurase"/>
</dbReference>
<proteinExistence type="inferred from homology"/>